<keyword evidence="6" id="KW-0479">Metal-binding</keyword>
<dbReference type="KEGG" id="spu:577076"/>
<evidence type="ECO:0000256" key="16">
    <source>
        <dbReference type="SAM" id="MobiDB-lite"/>
    </source>
</evidence>
<feature type="compositionally biased region" description="Polar residues" evidence="16">
    <location>
        <begin position="485"/>
        <end position="495"/>
    </location>
</feature>
<dbReference type="AlphaFoldDB" id="A0A7M7N6R9"/>
<dbReference type="Gene3D" id="1.20.1320.30">
    <property type="match status" value="1"/>
</dbReference>
<dbReference type="InterPro" id="IPR038557">
    <property type="entry name" value="RLR_C_sf"/>
</dbReference>
<dbReference type="InterPro" id="IPR051363">
    <property type="entry name" value="RLR_Helicase"/>
</dbReference>
<dbReference type="GO" id="GO:0005737">
    <property type="term" value="C:cytoplasm"/>
    <property type="evidence" value="ECO:0000318"/>
    <property type="project" value="GO_Central"/>
</dbReference>
<dbReference type="GO" id="GO:0042981">
    <property type="term" value="P:regulation of apoptotic process"/>
    <property type="evidence" value="ECO:0007669"/>
    <property type="project" value="InterPro"/>
</dbReference>
<evidence type="ECO:0000256" key="7">
    <source>
        <dbReference type="ARBA" id="ARBA00022741"/>
    </source>
</evidence>
<proteinExistence type="inferred from homology"/>
<dbReference type="InterPro" id="IPR041204">
    <property type="entry name" value="RIG-I-like_C"/>
</dbReference>
<dbReference type="OrthoDB" id="416741at2759"/>
<sequence length="1276" mass="140870">MAAEFKIKKKPTFRSILLHIKKNLTKEDRKDLVYLKQLPKKDTEECEQDFYHFLDYMSNRPNDFGYGEDDPWELFEDLNEIGRQDICNTVMQKYEELKQYKDSQTRSQGQGSTSPCGSGTPAPNPPSPGLPVVGSNISQGPIPSPSTPLGQLPAYYPVSPPHNSPRYHQGGTSPGAIAYEPPCKVPGSQFQGSTPEAFPTTSPRATSFEPPCKVPGSQFQGSTPAASPTTSPRATAYDPPCKVPGSQSQGSTPAASPTSGNPQQSSALSPNPGAGTTSSHGLKSTEPLPPMPSNVVQMQGLPSDQSSVGVVHANIGQDVSSVSLPRSLKINEPVGNPAAVDHGLKSSEPLRTMQSSMEPGQGKPASATPAHPSPANSNSVISTASPLTSNDPAEIGHSGNANAEQLSHSSSGSMISSARSLRTSDEQAASQIQIRAPSSLRAAGNMKHTLEYVIQPSSTPDHLRDVIQRLLLELSLIEEEEIGTSVKSNPSQQQPVIGEGDTVRDCANAPSRAEVLPADVVRDSASDPEQVGESAAGALDSSILDFPQPPTDKKVILRGYQVELADPGLQGVNYVICAPTGSGKTITAAQICYKNMMKMKEAGKEDDFKAIFIVPTRHLKKQQRDCFQDLFVSGQVTSLAEGQMFRDALGKGNVRVLMITAQVLVNALTQNEFKLPEVSMLIFDECHHTTLNHPYNEIMRHYMMEKKAVLVQQGIPEEQWPVGQPVKRPQGGIPQVVGLTASVGTGTSDDAHGHIVTLCANLDSSEVKIVTEPENVQEMKQCNKTPEEDRIIPVPKRELTPESSRFIKILETVMGEIKENVLNKHQDDFTSKGIAFYSPAYGTQEYENWIAKIRACAELRFPNLEICANYLFRLNLALLLYNDLRAKDALESMEIFKLQTKGKQDELRDGRHCRMIYEKNLQELTELASKENPLSNPKLLCLHEMIKRVYSKEPESKGIVLARTRFATYALLNFIKDSEELKKLRPPIQPVRIVGQSREIDQGLTLTRQEAALDAFKSADQANPGGVTRGANLLVATDIVQEGLDIPACNVIIRYNFVSNEIGTVQAKGRARKEGSKCYLIVERGSVNEAREHKNRERVTEMDKAIREANALPKHVWHQEIRQRQLTIIRDIEEKEERERIQQEESQHVDVKLLCRGNDCGKFICKSSDLERRLSNYTCRDPTIIADRTSIVRTSGMTFKESRRIGILECKCGNQLGQVLEFKRQDEWKLGYNLSPKSFFFMYNDDPDSKRVFAKWKKVDFHIASEMRSSNQVVDP</sequence>
<comment type="subcellular location">
    <subcellularLocation>
        <location evidence="1">Cytoplasm</location>
    </subcellularLocation>
</comment>
<dbReference type="RefSeq" id="XP_030831976.1">
    <property type="nucleotide sequence ID" value="XM_030976116.1"/>
</dbReference>
<feature type="compositionally biased region" description="Low complexity" evidence="16">
    <location>
        <begin position="222"/>
        <end position="236"/>
    </location>
</feature>
<comment type="catalytic activity">
    <reaction evidence="15">
        <text>ATP + H2O = ADP + phosphate + H(+)</text>
        <dbReference type="Rhea" id="RHEA:13065"/>
        <dbReference type="ChEBI" id="CHEBI:15377"/>
        <dbReference type="ChEBI" id="CHEBI:15378"/>
        <dbReference type="ChEBI" id="CHEBI:30616"/>
        <dbReference type="ChEBI" id="CHEBI:43474"/>
        <dbReference type="ChEBI" id="CHEBI:456216"/>
        <dbReference type="EC" id="3.6.4.13"/>
    </reaction>
    <physiologicalReaction direction="left-to-right" evidence="15">
        <dbReference type="Rhea" id="RHEA:13066"/>
    </physiologicalReaction>
</comment>
<dbReference type="Gene3D" id="3.40.50.300">
    <property type="entry name" value="P-loop containing nucleotide triphosphate hydrolases"/>
    <property type="match status" value="2"/>
</dbReference>
<evidence type="ECO:0000256" key="8">
    <source>
        <dbReference type="ARBA" id="ARBA00022801"/>
    </source>
</evidence>
<organism evidence="21 22">
    <name type="scientific">Strongylocentrotus purpuratus</name>
    <name type="common">Purple sea urchin</name>
    <dbReference type="NCBI Taxonomy" id="7668"/>
    <lineage>
        <taxon>Eukaryota</taxon>
        <taxon>Metazoa</taxon>
        <taxon>Echinodermata</taxon>
        <taxon>Eleutherozoa</taxon>
        <taxon>Echinozoa</taxon>
        <taxon>Echinoidea</taxon>
        <taxon>Euechinoidea</taxon>
        <taxon>Echinacea</taxon>
        <taxon>Camarodonta</taxon>
        <taxon>Echinidea</taxon>
        <taxon>Strongylocentrotidae</taxon>
        <taxon>Strongylocentrotus</taxon>
    </lineage>
</organism>
<evidence type="ECO:0000259" key="19">
    <source>
        <dbReference type="PROSITE" id="PS51194"/>
    </source>
</evidence>
<dbReference type="InterPro" id="IPR001875">
    <property type="entry name" value="DED_dom"/>
</dbReference>
<keyword evidence="13" id="KW-0694">RNA-binding</keyword>
<dbReference type="PROSITE" id="PS51194">
    <property type="entry name" value="HELICASE_CTER"/>
    <property type="match status" value="1"/>
</dbReference>
<dbReference type="Pfam" id="PF00271">
    <property type="entry name" value="Helicase_C"/>
    <property type="match status" value="1"/>
</dbReference>
<dbReference type="InterPro" id="IPR021673">
    <property type="entry name" value="RLR_CTR"/>
</dbReference>
<dbReference type="GO" id="GO:0003677">
    <property type="term" value="F:DNA binding"/>
    <property type="evidence" value="ECO:0007669"/>
    <property type="project" value="InterPro"/>
</dbReference>
<dbReference type="Gene3D" id="2.170.150.30">
    <property type="entry name" value="RIG-I-like receptor, C-terminal regulatory domain"/>
    <property type="match status" value="1"/>
</dbReference>
<keyword evidence="5" id="KW-0399">Innate immunity</keyword>
<dbReference type="Pfam" id="PF18119">
    <property type="entry name" value="RIG-I_C"/>
    <property type="match status" value="1"/>
</dbReference>
<keyword evidence="8" id="KW-0378">Hydrolase</keyword>
<dbReference type="PANTHER" id="PTHR14074">
    <property type="entry name" value="HELICASE WITH DEATH DOMAIN-RELATED"/>
    <property type="match status" value="1"/>
</dbReference>
<feature type="compositionally biased region" description="Polar residues" evidence="16">
    <location>
        <begin position="380"/>
        <end position="391"/>
    </location>
</feature>
<dbReference type="PROSITE" id="PS51192">
    <property type="entry name" value="HELICASE_ATP_BIND_1"/>
    <property type="match status" value="1"/>
</dbReference>
<dbReference type="GO" id="GO:0005524">
    <property type="term" value="F:ATP binding"/>
    <property type="evidence" value="ECO:0007669"/>
    <property type="project" value="UniProtKB-KW"/>
</dbReference>
<reference evidence="22" key="1">
    <citation type="submission" date="2015-02" db="EMBL/GenBank/DDBJ databases">
        <title>Genome sequencing for Strongylocentrotus purpuratus.</title>
        <authorList>
            <person name="Murali S."/>
            <person name="Liu Y."/>
            <person name="Vee V."/>
            <person name="English A."/>
            <person name="Wang M."/>
            <person name="Skinner E."/>
            <person name="Han Y."/>
            <person name="Muzny D.M."/>
            <person name="Worley K.C."/>
            <person name="Gibbs R.A."/>
        </authorList>
    </citation>
    <scope>NUCLEOTIDE SEQUENCE</scope>
</reference>
<feature type="compositionally biased region" description="Polar residues" evidence="16">
    <location>
        <begin position="245"/>
        <end position="282"/>
    </location>
</feature>
<evidence type="ECO:0000313" key="22">
    <source>
        <dbReference type="Proteomes" id="UP000007110"/>
    </source>
</evidence>
<dbReference type="GO" id="GO:0003724">
    <property type="term" value="F:RNA helicase activity"/>
    <property type="evidence" value="ECO:0007669"/>
    <property type="project" value="UniProtKB-EC"/>
</dbReference>
<dbReference type="Pfam" id="PF11648">
    <property type="entry name" value="RIG-I_C-RD"/>
    <property type="match status" value="1"/>
</dbReference>
<keyword evidence="7" id="KW-0547">Nucleotide-binding</keyword>
<dbReference type="PROSITE" id="PS50168">
    <property type="entry name" value="DED"/>
    <property type="match status" value="1"/>
</dbReference>
<evidence type="ECO:0000256" key="5">
    <source>
        <dbReference type="ARBA" id="ARBA00022588"/>
    </source>
</evidence>
<feature type="compositionally biased region" description="Low complexity" evidence="16">
    <location>
        <begin position="105"/>
        <end position="114"/>
    </location>
</feature>
<evidence type="ECO:0000256" key="9">
    <source>
        <dbReference type="ARBA" id="ARBA00022806"/>
    </source>
</evidence>
<feature type="region of interest" description="Disordered" evidence="16">
    <location>
        <begin position="485"/>
        <end position="504"/>
    </location>
</feature>
<keyword evidence="9" id="KW-0347">Helicase</keyword>
<evidence type="ECO:0000259" key="17">
    <source>
        <dbReference type="PROSITE" id="PS50168"/>
    </source>
</evidence>
<dbReference type="GO" id="GO:0045087">
    <property type="term" value="P:innate immune response"/>
    <property type="evidence" value="ECO:0007669"/>
    <property type="project" value="UniProtKB-KW"/>
</dbReference>
<evidence type="ECO:0000256" key="3">
    <source>
        <dbReference type="ARBA" id="ARBA00012552"/>
    </source>
</evidence>
<comment type="similarity">
    <text evidence="2">Belongs to the helicase family. RLR subfamily.</text>
</comment>
<dbReference type="Pfam" id="PF04851">
    <property type="entry name" value="ResIII"/>
    <property type="match status" value="1"/>
</dbReference>
<dbReference type="SUPFAM" id="SSF52540">
    <property type="entry name" value="P-loop containing nucleoside triphosphate hydrolases"/>
    <property type="match status" value="1"/>
</dbReference>
<dbReference type="InterPro" id="IPR014001">
    <property type="entry name" value="Helicase_ATP-bd"/>
</dbReference>
<dbReference type="GO" id="GO:0016787">
    <property type="term" value="F:hydrolase activity"/>
    <property type="evidence" value="ECO:0007669"/>
    <property type="project" value="UniProtKB-KW"/>
</dbReference>
<feature type="domain" description="Helicase ATP-binding" evidence="18">
    <location>
        <begin position="565"/>
        <end position="761"/>
    </location>
</feature>
<keyword evidence="14" id="KW-0051">Antiviral defense</keyword>
<evidence type="ECO:0000259" key="18">
    <source>
        <dbReference type="PROSITE" id="PS51192"/>
    </source>
</evidence>
<feature type="region of interest" description="Disordered" evidence="16">
    <location>
        <begin position="524"/>
        <end position="543"/>
    </location>
</feature>
<dbReference type="EnsemblMetazoa" id="XM_030976116">
    <property type="protein sequence ID" value="XP_030831976"/>
    <property type="gene ID" value="LOC577076"/>
</dbReference>
<evidence type="ECO:0000256" key="13">
    <source>
        <dbReference type="ARBA" id="ARBA00022884"/>
    </source>
</evidence>
<keyword evidence="22" id="KW-1185">Reference proteome</keyword>
<feature type="compositionally biased region" description="Polar residues" evidence="16">
    <location>
        <begin position="188"/>
        <end position="205"/>
    </location>
</feature>
<dbReference type="EC" id="3.6.4.13" evidence="3"/>
<evidence type="ECO:0000256" key="10">
    <source>
        <dbReference type="ARBA" id="ARBA00022833"/>
    </source>
</evidence>
<dbReference type="Proteomes" id="UP000007110">
    <property type="component" value="Unassembled WGS sequence"/>
</dbReference>
<protein>
    <recommendedName>
        <fullName evidence="3">RNA helicase</fullName>
        <ecNumber evidence="3">3.6.4.13</ecNumber>
    </recommendedName>
</protein>
<dbReference type="InterPro" id="IPR006935">
    <property type="entry name" value="Helicase/UvrB_N"/>
</dbReference>
<feature type="region of interest" description="Disordered" evidence="16">
    <location>
        <begin position="99"/>
        <end position="309"/>
    </location>
</feature>
<evidence type="ECO:0000256" key="6">
    <source>
        <dbReference type="ARBA" id="ARBA00022723"/>
    </source>
</evidence>
<dbReference type="SMART" id="SM00487">
    <property type="entry name" value="DEXDc"/>
    <property type="match status" value="1"/>
</dbReference>
<dbReference type="InterPro" id="IPR001650">
    <property type="entry name" value="Helicase_C-like"/>
</dbReference>
<evidence type="ECO:0000256" key="1">
    <source>
        <dbReference type="ARBA" id="ARBA00004496"/>
    </source>
</evidence>
<dbReference type="GO" id="GO:0046872">
    <property type="term" value="F:metal ion binding"/>
    <property type="evidence" value="ECO:0007669"/>
    <property type="project" value="UniProtKB-KW"/>
</dbReference>
<feature type="compositionally biased region" description="Polar residues" evidence="16">
    <location>
        <begin position="294"/>
        <end position="308"/>
    </location>
</feature>
<keyword evidence="10" id="KW-0862">Zinc</keyword>
<feature type="region of interest" description="Disordered" evidence="16">
    <location>
        <begin position="329"/>
        <end position="440"/>
    </location>
</feature>
<accession>A0A7M7N6R9</accession>
<reference evidence="21" key="2">
    <citation type="submission" date="2021-01" db="UniProtKB">
        <authorList>
            <consortium name="EnsemblMetazoa"/>
        </authorList>
    </citation>
    <scope>IDENTIFICATION</scope>
</reference>
<dbReference type="PROSITE" id="PS51789">
    <property type="entry name" value="RLR_CTR"/>
    <property type="match status" value="1"/>
</dbReference>
<evidence type="ECO:0000256" key="11">
    <source>
        <dbReference type="ARBA" id="ARBA00022840"/>
    </source>
</evidence>
<evidence type="ECO:0000313" key="21">
    <source>
        <dbReference type="EnsemblMetazoa" id="XP_030831976"/>
    </source>
</evidence>
<keyword evidence="4" id="KW-0963">Cytoplasm</keyword>
<dbReference type="SMART" id="SM00490">
    <property type="entry name" value="HELICc"/>
    <property type="match status" value="1"/>
</dbReference>
<dbReference type="GO" id="GO:0051607">
    <property type="term" value="P:defense response to virus"/>
    <property type="evidence" value="ECO:0007669"/>
    <property type="project" value="UniProtKB-KW"/>
</dbReference>
<dbReference type="GO" id="GO:0003723">
    <property type="term" value="F:RNA binding"/>
    <property type="evidence" value="ECO:0007669"/>
    <property type="project" value="UniProtKB-KW"/>
</dbReference>
<feature type="domain" description="Helicase C-terminal" evidence="19">
    <location>
        <begin position="945"/>
        <end position="1110"/>
    </location>
</feature>
<dbReference type="InParanoid" id="A0A7M7N6R9"/>
<feature type="compositionally biased region" description="Low complexity" evidence="16">
    <location>
        <begin position="407"/>
        <end position="420"/>
    </location>
</feature>
<dbReference type="InterPro" id="IPR027417">
    <property type="entry name" value="P-loop_NTPase"/>
</dbReference>
<evidence type="ECO:0000256" key="12">
    <source>
        <dbReference type="ARBA" id="ARBA00022859"/>
    </source>
</evidence>
<dbReference type="GeneID" id="577076"/>
<feature type="domain" description="DED" evidence="17">
    <location>
        <begin position="12"/>
        <end position="92"/>
    </location>
</feature>
<evidence type="ECO:0000256" key="4">
    <source>
        <dbReference type="ARBA" id="ARBA00022490"/>
    </source>
</evidence>
<evidence type="ECO:0000256" key="2">
    <source>
        <dbReference type="ARBA" id="ARBA00006866"/>
    </source>
</evidence>
<evidence type="ECO:0000256" key="14">
    <source>
        <dbReference type="ARBA" id="ARBA00023118"/>
    </source>
</evidence>
<evidence type="ECO:0000256" key="15">
    <source>
        <dbReference type="ARBA" id="ARBA00049390"/>
    </source>
</evidence>
<keyword evidence="12" id="KW-0391">Immunity</keyword>
<keyword evidence="11" id="KW-0067">ATP-binding</keyword>
<evidence type="ECO:0000259" key="20">
    <source>
        <dbReference type="PROSITE" id="PS51789"/>
    </source>
</evidence>
<name>A0A7M7N6R9_STRPU</name>
<feature type="compositionally biased region" description="Low complexity" evidence="16">
    <location>
        <begin position="364"/>
        <end position="379"/>
    </location>
</feature>
<dbReference type="PANTHER" id="PTHR14074:SF36">
    <property type="entry name" value="RNA HELICASE"/>
    <property type="match status" value="1"/>
</dbReference>
<feature type="domain" description="RLR CTR" evidence="20">
    <location>
        <begin position="1143"/>
        <end position="1273"/>
    </location>
</feature>